<keyword evidence="3" id="KW-1185">Reference proteome</keyword>
<dbReference type="RefSeq" id="XP_014553831.1">
    <property type="nucleotide sequence ID" value="XM_014698345.1"/>
</dbReference>
<name>W7E7X3_BIPV3</name>
<reference evidence="2 3" key="1">
    <citation type="journal article" date="2013" name="PLoS Genet.">
        <title>Comparative genome structure, secondary metabolite, and effector coding capacity across Cochliobolus pathogens.</title>
        <authorList>
            <person name="Condon B.J."/>
            <person name="Leng Y."/>
            <person name="Wu D."/>
            <person name="Bushley K.E."/>
            <person name="Ohm R.A."/>
            <person name="Otillar R."/>
            <person name="Martin J."/>
            <person name="Schackwitz W."/>
            <person name="Grimwood J."/>
            <person name="MohdZainudin N."/>
            <person name="Xue C."/>
            <person name="Wang R."/>
            <person name="Manning V.A."/>
            <person name="Dhillon B."/>
            <person name="Tu Z.J."/>
            <person name="Steffenson B.J."/>
            <person name="Salamov A."/>
            <person name="Sun H."/>
            <person name="Lowry S."/>
            <person name="LaButti K."/>
            <person name="Han J."/>
            <person name="Copeland A."/>
            <person name="Lindquist E."/>
            <person name="Barry K."/>
            <person name="Schmutz J."/>
            <person name="Baker S.E."/>
            <person name="Ciuffetti L.M."/>
            <person name="Grigoriev I.V."/>
            <person name="Zhong S."/>
            <person name="Turgeon B.G."/>
        </authorList>
    </citation>
    <scope>NUCLEOTIDE SEQUENCE [LARGE SCALE GENOMIC DNA]</scope>
    <source>
        <strain evidence="2 3">FI3</strain>
    </source>
</reference>
<gene>
    <name evidence="2" type="ORF">COCVIDRAFT_18341</name>
</gene>
<evidence type="ECO:0000256" key="1">
    <source>
        <dbReference type="SAM" id="MobiDB-lite"/>
    </source>
</evidence>
<feature type="compositionally biased region" description="Polar residues" evidence="1">
    <location>
        <begin position="18"/>
        <end position="31"/>
    </location>
</feature>
<feature type="region of interest" description="Disordered" evidence="1">
    <location>
        <begin position="1"/>
        <end position="31"/>
    </location>
</feature>
<dbReference type="GeneID" id="26252166"/>
<accession>W7E7X3</accession>
<protein>
    <submittedName>
        <fullName evidence="2">Uncharacterized protein</fullName>
    </submittedName>
</protein>
<dbReference type="HOGENOM" id="CLU_2249633_0_0_1"/>
<dbReference type="AlphaFoldDB" id="W7E7X3"/>
<feature type="compositionally biased region" description="Basic and acidic residues" evidence="1">
    <location>
        <begin position="1"/>
        <end position="12"/>
    </location>
</feature>
<evidence type="ECO:0000313" key="2">
    <source>
        <dbReference type="EMBL" id="EUN24286.1"/>
    </source>
</evidence>
<organism evidence="2 3">
    <name type="scientific">Bipolaris victoriae (strain FI3)</name>
    <name type="common">Victoria blight of oats agent</name>
    <name type="synonym">Cochliobolus victoriae</name>
    <dbReference type="NCBI Taxonomy" id="930091"/>
    <lineage>
        <taxon>Eukaryota</taxon>
        <taxon>Fungi</taxon>
        <taxon>Dikarya</taxon>
        <taxon>Ascomycota</taxon>
        <taxon>Pezizomycotina</taxon>
        <taxon>Dothideomycetes</taxon>
        <taxon>Pleosporomycetidae</taxon>
        <taxon>Pleosporales</taxon>
        <taxon>Pleosporineae</taxon>
        <taxon>Pleosporaceae</taxon>
        <taxon>Bipolaris</taxon>
    </lineage>
</organism>
<dbReference type="Proteomes" id="UP000054337">
    <property type="component" value="Unassembled WGS sequence"/>
</dbReference>
<sequence>MHQEKRQFRLSDDYQSVEAPNTSSTHPRHNFSVTISNPTYRAAKPSIAIYQDARIQACVKRKWSSCYNKFLFVISCMKIGVDLHCDWRDDKKPPTLPGRACIIG</sequence>
<proteinExistence type="predicted"/>
<dbReference type="EMBL" id="KI968770">
    <property type="protein sequence ID" value="EUN24286.1"/>
    <property type="molecule type" value="Genomic_DNA"/>
</dbReference>
<evidence type="ECO:0000313" key="3">
    <source>
        <dbReference type="Proteomes" id="UP000054337"/>
    </source>
</evidence>